<sequence length="1819" mass="207812">MKPQDETDRSERLIKYNDLLPYADQLEDEARETFSEIKCMIASCVSEAEIRPGLITWIFHLQRYINLYGYRFSKEDHIELVRLLLDIILIPELDLGSIQVLAASVCLLLGKKTLLSPADLTVEWRPLFKLSERCARDNTEFYGLQHHTQDLDTQINSLIRACRPYFPLSATQEMLDEWLVNICPTENERDQTYRYFKHFLPTTLPPEHADKGWKLWFDRLMSVWLLDRRGKCQWILGGLLARLAEDNIGHIDWEPYLPHVFTRLLISFNLPYGSGFLKVYKFSAGSNCEIHHLTRWIVACLGGGSSAQKHLEQLFKTVESFFHPSNKGSWSGQLNKFLSRLTDLFLERLYIERYKAKSWRTPIPDSKRLSEADIDAFVDSVRPIVLTSIFSKSTALSSNKALRVLATLRPAKTIPPLVEKLNDALCNVTEPHRLLSTLNSLEFASRPLVLNHTSLSTSVDVPSLLMGCLPGIDSNDSRKTSVTFRLISSLINMMPLVDCSPIADDVAPELQQICLATSVFEDFVLELLGRCFIVIENIVAETNHQRETISSKEHDSTAMEMRLTFQAVFRQCPPCLYRSAVDKLYSFVNNRILDPVAGKMVSTIVRCAVSANPAYAVEVFLPHFSKLALTLMESDEVLKEEKLDNELVFSLIILADVALGATADALRGHATTLIRVMQRGLKLTAKLGTLTVCQILNQTLRRLVSLYPMPFGEAVTPTQLDKSDPPILHWGESSDLRTMKIDWHQASDADLAVARAIFDSCVVPEMELLDKWCSDPEANPLTKEGLSKSLCAVWSCIVGLGSSLPPLKGEPMHVTGTKTPMRFKHRQPLGQRCFDENLREDVLNLMERVMDTIFRVCEDDIRSLNTLSWTISSLVFFHGVSKADYELTFRLQKLNALILDHPLCVEDLRHIQHVVTERAWMQHKIRLNQMLPQFTSNHVRAMRILYRMAISHYSHVRCHAQESLNQFFSQYPRSYSVLLDDICGLLSSPNMTHDEYKGVLYTLLGNTHYRIFPANNWAASQKLWPALIQAPHSEKPSIICLLARLQEQLITYMDSFPMITRVPIDVIAKARRFSGDFFDPSRFPADCVESGAPNKDSYRVLVSEITELIGSGKLHWRHHFFGLVMIKMLLRDDVHYEIDTVRMVANHLISEQLRTRKICIDILAGILYQQKRKMKKIKIPRKRLEEINASIPLSPVLEKCLAGGTPRPFNTFLQFNSANHPDTQEKWDRAIFVHKPHVGFSGFKDELEVYAPDSEQPGVAKPGDMNAIEQVIYECFADSEYVTKLVNYLSIEENKDKDKVNGKRIALFKMLFRNYGDVFLENFAPFLDNHIKRSKLESEQRCALEILAGLVRGAKHWDFSMNQKLSKYVVPLMEAGSANILQETVTDWGVCVATILESRDCNKYYWFFELISRGIFDGTAFQQACKMYYLLGGVSQMSWRTMELAHRLLADITPNLAHPYHNVRHRIAHLLAYIFSCDMRKNDGQLTPFDVPENFVLSPRGMDFLTSIKQSFLCLEYNSEDQEKEVAKRLFQTVLKWQIASVGPNSSINPKEILFLLPIACRLFANTTNELLKKDCCFMVTLFGCEILSIPILQAIMDQVRQRLDESFWKVREFAISLFRFATFSNLFAISSNEKLANDVREIGLRAINDERVEVRTTAQAALSGLIHCGLIEITEDILTEVKKRLRKSSRSFKAYRQKAIESRRSNSVTNIITNNADEKKGDEINEEQKLLIDYHAAILLLCAYINAYPYDVPASMPEVVCVLADHLQAPQPISSTIKNTLSDFKRTHHDNWRDHKNKFSEEQLAVITDLLVSPSYYA</sequence>
<evidence type="ECO:0000256" key="5">
    <source>
        <dbReference type="ARBA" id="ARBA00022737"/>
    </source>
</evidence>
<dbReference type="GO" id="GO:0000502">
    <property type="term" value="C:proteasome complex"/>
    <property type="evidence" value="ECO:0007669"/>
    <property type="project" value="UniProtKB-KW"/>
</dbReference>
<keyword evidence="13" id="KW-0647">Proteasome</keyword>
<dbReference type="Gene3D" id="1.25.10.10">
    <property type="entry name" value="Leucine-rich Repeat Variant"/>
    <property type="match status" value="1"/>
</dbReference>
<feature type="domain" description="Proteasome activator Blm10 middle HEAT repeats region" evidence="10">
    <location>
        <begin position="311"/>
        <end position="500"/>
    </location>
</feature>
<organism evidence="12 13">
    <name type="scientific">Galendromus occidentalis</name>
    <name type="common">western predatory mite</name>
    <dbReference type="NCBI Taxonomy" id="34638"/>
    <lineage>
        <taxon>Eukaryota</taxon>
        <taxon>Metazoa</taxon>
        <taxon>Ecdysozoa</taxon>
        <taxon>Arthropoda</taxon>
        <taxon>Chelicerata</taxon>
        <taxon>Arachnida</taxon>
        <taxon>Acari</taxon>
        <taxon>Parasitiformes</taxon>
        <taxon>Mesostigmata</taxon>
        <taxon>Gamasina</taxon>
        <taxon>Phytoseioidea</taxon>
        <taxon>Phytoseiidae</taxon>
        <taxon>Typhlodrominae</taxon>
        <taxon>Galendromus</taxon>
    </lineage>
</organism>
<feature type="domain" description="Proteasome activator Blm10 middle HEAT repeats region" evidence="10">
    <location>
        <begin position="510"/>
        <end position="800"/>
    </location>
</feature>
<gene>
    <name evidence="13" type="primary">LOC100906815</name>
</gene>
<evidence type="ECO:0000256" key="8">
    <source>
        <dbReference type="ARBA" id="ARBA00023242"/>
    </source>
</evidence>
<evidence type="ECO:0000313" key="12">
    <source>
        <dbReference type="Proteomes" id="UP000694867"/>
    </source>
</evidence>
<evidence type="ECO:0000259" key="10">
    <source>
        <dbReference type="Pfam" id="PF16507"/>
    </source>
</evidence>
<dbReference type="GO" id="GO:0016504">
    <property type="term" value="F:peptidase activator activity"/>
    <property type="evidence" value="ECO:0007669"/>
    <property type="project" value="InterPro"/>
</dbReference>
<dbReference type="InterPro" id="IPR032430">
    <property type="entry name" value="Blm10_mid"/>
</dbReference>
<dbReference type="InterPro" id="IPR011989">
    <property type="entry name" value="ARM-like"/>
</dbReference>
<dbReference type="Pfam" id="PF11919">
    <property type="entry name" value="PSME4_C"/>
    <property type="match status" value="1"/>
</dbReference>
<dbReference type="GO" id="GO:0010499">
    <property type="term" value="P:proteasomal ubiquitin-independent protein catabolic process"/>
    <property type="evidence" value="ECO:0007669"/>
    <property type="project" value="TreeGrafter"/>
</dbReference>
<dbReference type="Proteomes" id="UP000694867">
    <property type="component" value="Unplaced"/>
</dbReference>
<keyword evidence="6" id="KW-0227">DNA damage</keyword>
<feature type="domain" description="Proteasome activator complex subunit 4-like HEAT repeat-like" evidence="11">
    <location>
        <begin position="1139"/>
        <end position="1430"/>
    </location>
</feature>
<evidence type="ECO:0000256" key="6">
    <source>
        <dbReference type="ARBA" id="ARBA00022763"/>
    </source>
</evidence>
<dbReference type="KEGG" id="goe:100906815"/>
<evidence type="ECO:0000313" key="13">
    <source>
        <dbReference type="RefSeq" id="XP_018496476.1"/>
    </source>
</evidence>
<keyword evidence="5" id="KW-0677">Repeat</keyword>
<name>A0AAJ7L5K2_9ACAR</name>
<keyword evidence="4" id="KW-0963">Cytoplasm</keyword>
<evidence type="ECO:0000256" key="3">
    <source>
        <dbReference type="ARBA" id="ARBA00005739"/>
    </source>
</evidence>
<evidence type="ECO:0000256" key="4">
    <source>
        <dbReference type="ARBA" id="ARBA00022490"/>
    </source>
</evidence>
<proteinExistence type="inferred from homology"/>
<dbReference type="GO" id="GO:0006281">
    <property type="term" value="P:DNA repair"/>
    <property type="evidence" value="ECO:0007669"/>
    <property type="project" value="UniProtKB-KW"/>
</dbReference>
<dbReference type="Pfam" id="PF23096">
    <property type="entry name" value="HEAT_PSME4"/>
    <property type="match status" value="1"/>
</dbReference>
<comment type="similarity">
    <text evidence="3">Belongs to the BLM10 family.</text>
</comment>
<dbReference type="GO" id="GO:0070628">
    <property type="term" value="F:proteasome binding"/>
    <property type="evidence" value="ECO:0007669"/>
    <property type="project" value="InterPro"/>
</dbReference>
<dbReference type="InterPro" id="IPR021843">
    <property type="entry name" value="PSME4_C"/>
</dbReference>
<keyword evidence="12" id="KW-1185">Reference proteome</keyword>
<dbReference type="GeneID" id="100906815"/>
<dbReference type="PANTHER" id="PTHR32170">
    <property type="entry name" value="PROTEASOME ACTIVATOR COMPLEX SUBUNIT 4"/>
    <property type="match status" value="1"/>
</dbReference>
<dbReference type="InterPro" id="IPR035309">
    <property type="entry name" value="PSME4"/>
</dbReference>
<dbReference type="InterPro" id="IPR016024">
    <property type="entry name" value="ARM-type_fold"/>
</dbReference>
<evidence type="ECO:0000256" key="2">
    <source>
        <dbReference type="ARBA" id="ARBA00004496"/>
    </source>
</evidence>
<dbReference type="Pfam" id="PF16507">
    <property type="entry name" value="HEAT_PSME4_mid"/>
    <property type="match status" value="2"/>
</dbReference>
<dbReference type="RefSeq" id="XP_018496476.1">
    <property type="nucleotide sequence ID" value="XM_018640960.1"/>
</dbReference>
<dbReference type="SUPFAM" id="SSF48371">
    <property type="entry name" value="ARM repeat"/>
    <property type="match status" value="2"/>
</dbReference>
<accession>A0AAJ7L5K2</accession>
<evidence type="ECO:0000259" key="9">
    <source>
        <dbReference type="Pfam" id="PF11919"/>
    </source>
</evidence>
<keyword evidence="7" id="KW-0234">DNA repair</keyword>
<evidence type="ECO:0000256" key="7">
    <source>
        <dbReference type="ARBA" id="ARBA00023204"/>
    </source>
</evidence>
<feature type="domain" description="Proteasome activator complex subunit 4 C-terminal" evidence="9">
    <location>
        <begin position="1733"/>
        <end position="1819"/>
    </location>
</feature>
<dbReference type="PANTHER" id="PTHR32170:SF3">
    <property type="entry name" value="PROTEASOME ACTIVATOR COMPLEX SUBUNIT 4"/>
    <property type="match status" value="1"/>
</dbReference>
<evidence type="ECO:0000256" key="1">
    <source>
        <dbReference type="ARBA" id="ARBA00004324"/>
    </source>
</evidence>
<keyword evidence="8" id="KW-0539">Nucleus</keyword>
<protein>
    <submittedName>
        <fullName evidence="13">Proteasome activator complex subunit 4A</fullName>
    </submittedName>
</protein>
<evidence type="ECO:0000259" key="11">
    <source>
        <dbReference type="Pfam" id="PF23096"/>
    </source>
</evidence>
<dbReference type="InterPro" id="IPR055455">
    <property type="entry name" value="HEAT_PSME4"/>
</dbReference>
<dbReference type="GO" id="GO:0016607">
    <property type="term" value="C:nuclear speck"/>
    <property type="evidence" value="ECO:0007669"/>
    <property type="project" value="UniProtKB-SubCell"/>
</dbReference>
<dbReference type="GO" id="GO:0005829">
    <property type="term" value="C:cytosol"/>
    <property type="evidence" value="ECO:0007669"/>
    <property type="project" value="TreeGrafter"/>
</dbReference>
<comment type="subcellular location">
    <subcellularLocation>
        <location evidence="2">Cytoplasm</location>
    </subcellularLocation>
    <subcellularLocation>
        <location evidence="1">Nucleus speckle</location>
    </subcellularLocation>
</comment>
<reference evidence="13" key="1">
    <citation type="submission" date="2025-08" db="UniProtKB">
        <authorList>
            <consortium name="RefSeq"/>
        </authorList>
    </citation>
    <scope>IDENTIFICATION</scope>
</reference>